<accession>A0A5C8UMP8</accession>
<dbReference type="Pfam" id="PF13416">
    <property type="entry name" value="SBP_bac_8"/>
    <property type="match status" value="1"/>
</dbReference>
<keyword evidence="8" id="KW-1185">Reference proteome</keyword>
<feature type="region of interest" description="Disordered" evidence="6">
    <location>
        <begin position="1"/>
        <end position="21"/>
    </location>
</feature>
<dbReference type="PANTHER" id="PTHR43649:SF33">
    <property type="entry name" value="POLYGALACTURONAN_RHAMNOGALACTURONAN-BINDING PROTEIN YTCQ"/>
    <property type="match status" value="1"/>
</dbReference>
<sequence length="465" mass="49426">MLHPSERNHSGTGSTPIPLLQSQRRNRRVDIVVTKKRLFGRIAALSVATVLAASLAACSSSGGSNTDAKAGKNILIGMNSGLVPQFERYAKEFEKTHKGFTVTVKAVPDAQPDYIQQLVTQGLSKSLPDIIFNYDSLNQTLNSNHLLYDIKPWLDSGHDGLKGSGFIPAFLDQYKVGKTITGIPVSADTGIVTIHTALFEKYGVPVPTKDWTLDDMYASAKAITEKSGGKVFGIKTPVGDGSPVFTFYPVLKALGSNLYDPATKKFTFANEGGIEAWTKILAPYTDKFGSPYSLATNNTLLESGQVAMGVGSTAGVAGLREKIKDAWDILPMPKLNGKSTTGGGSYSLSISAKSDNKEGAYQFMAWFFSTKGGMTTAQPDGVIPATTDGIANGKWLTEAAPVPASFVATIKASVPNAILPNAIPDAVQPKVVPALQTAMQQVVLKGMSIKEAYTAAQDELNGLLK</sequence>
<evidence type="ECO:0000256" key="3">
    <source>
        <dbReference type="ARBA" id="ARBA00023136"/>
    </source>
</evidence>
<organism evidence="7 8">
    <name type="scientific">Lacisediminihabitans profunda</name>
    <dbReference type="NCBI Taxonomy" id="2594790"/>
    <lineage>
        <taxon>Bacteria</taxon>
        <taxon>Bacillati</taxon>
        <taxon>Actinomycetota</taxon>
        <taxon>Actinomycetes</taxon>
        <taxon>Micrococcales</taxon>
        <taxon>Microbacteriaceae</taxon>
        <taxon>Lacisediminihabitans</taxon>
    </lineage>
</organism>
<keyword evidence="5" id="KW-0449">Lipoprotein</keyword>
<evidence type="ECO:0000313" key="8">
    <source>
        <dbReference type="Proteomes" id="UP000321379"/>
    </source>
</evidence>
<evidence type="ECO:0000256" key="5">
    <source>
        <dbReference type="ARBA" id="ARBA00023288"/>
    </source>
</evidence>
<evidence type="ECO:0000313" key="7">
    <source>
        <dbReference type="EMBL" id="TXN29480.1"/>
    </source>
</evidence>
<protein>
    <submittedName>
        <fullName evidence="7">Extracellular solute-binding protein</fullName>
    </submittedName>
</protein>
<reference evidence="7 8" key="1">
    <citation type="submission" date="2019-08" db="EMBL/GenBank/DDBJ databases">
        <title>Bacterial whole genome sequence for Glaciihabitans sp. CHu50b-6-2.</title>
        <authorList>
            <person name="Jin L."/>
        </authorList>
    </citation>
    <scope>NUCLEOTIDE SEQUENCE [LARGE SCALE GENOMIC DNA]</scope>
    <source>
        <strain evidence="7 8">CHu50b-6-2</strain>
    </source>
</reference>
<dbReference type="AlphaFoldDB" id="A0A5C8UMP8"/>
<keyword evidence="4" id="KW-0564">Palmitate</keyword>
<dbReference type="PANTHER" id="PTHR43649">
    <property type="entry name" value="ARABINOSE-BINDING PROTEIN-RELATED"/>
    <property type="match status" value="1"/>
</dbReference>
<dbReference type="SUPFAM" id="SSF53850">
    <property type="entry name" value="Periplasmic binding protein-like II"/>
    <property type="match status" value="1"/>
</dbReference>
<keyword evidence="2" id="KW-0732">Signal</keyword>
<keyword evidence="3" id="KW-0472">Membrane</keyword>
<feature type="compositionally biased region" description="Polar residues" evidence="6">
    <location>
        <begin position="10"/>
        <end position="21"/>
    </location>
</feature>
<gene>
    <name evidence="7" type="ORF">FVP33_15070</name>
</gene>
<name>A0A5C8UMP8_9MICO</name>
<evidence type="ECO:0000256" key="2">
    <source>
        <dbReference type="ARBA" id="ARBA00022729"/>
    </source>
</evidence>
<evidence type="ECO:0000256" key="4">
    <source>
        <dbReference type="ARBA" id="ARBA00023139"/>
    </source>
</evidence>
<proteinExistence type="predicted"/>
<evidence type="ECO:0000256" key="6">
    <source>
        <dbReference type="SAM" id="MobiDB-lite"/>
    </source>
</evidence>
<dbReference type="Proteomes" id="UP000321379">
    <property type="component" value="Unassembled WGS sequence"/>
</dbReference>
<dbReference type="InterPro" id="IPR050490">
    <property type="entry name" value="Bact_solute-bd_prot1"/>
</dbReference>
<evidence type="ECO:0000256" key="1">
    <source>
        <dbReference type="ARBA" id="ARBA00022475"/>
    </source>
</evidence>
<dbReference type="Gene3D" id="3.40.190.10">
    <property type="entry name" value="Periplasmic binding protein-like II"/>
    <property type="match status" value="1"/>
</dbReference>
<comment type="caution">
    <text evidence="7">The sequence shown here is derived from an EMBL/GenBank/DDBJ whole genome shotgun (WGS) entry which is preliminary data.</text>
</comment>
<keyword evidence="1" id="KW-1003">Cell membrane</keyword>
<dbReference type="EMBL" id="VRMG01000009">
    <property type="protein sequence ID" value="TXN29480.1"/>
    <property type="molecule type" value="Genomic_DNA"/>
</dbReference>
<dbReference type="InterPro" id="IPR006059">
    <property type="entry name" value="SBP"/>
</dbReference>